<dbReference type="Pfam" id="PF01966">
    <property type="entry name" value="HD"/>
    <property type="match status" value="1"/>
</dbReference>
<dbReference type="InterPro" id="IPR003607">
    <property type="entry name" value="HD/PDEase_dom"/>
</dbReference>
<dbReference type="Pfam" id="PF08335">
    <property type="entry name" value="GlnD_UR_UTase"/>
    <property type="match status" value="1"/>
</dbReference>
<protein>
    <recommendedName>
        <fullName evidence="7">Bifunctional uridylyltransferase/uridylyl-removing enzyme</fullName>
        <shortName evidence="7">UTase/UR</shortName>
    </recommendedName>
    <alternativeName>
        <fullName evidence="7">Bifunctional [protein-PII] modification enzyme</fullName>
    </alternativeName>
    <alternativeName>
        <fullName evidence="7">Bifunctional nitrogen sensor protein</fullName>
    </alternativeName>
    <domain>
        <recommendedName>
            <fullName evidence="7">[Protein-PII] uridylyltransferase</fullName>
            <shortName evidence="7">PII uridylyltransferase</shortName>
            <shortName evidence="7">UTase</shortName>
            <ecNumber evidence="7">2.7.7.59</ecNumber>
        </recommendedName>
    </domain>
    <domain>
        <recommendedName>
            <fullName evidence="7">[Protein-PII]-UMP uridylyl-removing enzyme</fullName>
            <shortName evidence="7">UR</shortName>
            <ecNumber evidence="7">3.1.4.-</ecNumber>
        </recommendedName>
    </domain>
</protein>
<dbReference type="PANTHER" id="PTHR47320">
    <property type="entry name" value="BIFUNCTIONAL URIDYLYLTRANSFERASE/URIDYLYL-REMOVING ENZYME"/>
    <property type="match status" value="1"/>
</dbReference>
<keyword evidence="6 7" id="KW-0511">Multifunctional enzyme</keyword>
<dbReference type="EMBL" id="QGLT01000001">
    <property type="protein sequence ID" value="PXZ01698.1"/>
    <property type="molecule type" value="Genomic_DNA"/>
</dbReference>
<comment type="domain">
    <text evidence="7">Has four distinct domains: an N-terminal nucleotidyltransferase (NT) domain responsible for UTase activity, a central HD domain that encodes UR activity, and two C-terminal ACT domains that seem to have a role in glutamine sensing.</text>
</comment>
<keyword evidence="5 7" id="KW-0460">Magnesium</keyword>
<dbReference type="GO" id="GO:0008773">
    <property type="term" value="F:[protein-PII] uridylyltransferase activity"/>
    <property type="evidence" value="ECO:0007669"/>
    <property type="project" value="UniProtKB-UniRule"/>
</dbReference>
<dbReference type="PANTHER" id="PTHR47320:SF1">
    <property type="entry name" value="BIFUNCTIONAL URIDYLYLTRANSFERASE_URIDYLYL-REMOVING ENZYME"/>
    <property type="match status" value="1"/>
</dbReference>
<dbReference type="InterPro" id="IPR002912">
    <property type="entry name" value="ACT_dom"/>
</dbReference>
<dbReference type="SUPFAM" id="SSF55021">
    <property type="entry name" value="ACT-like"/>
    <property type="match status" value="2"/>
</dbReference>
<comment type="activity regulation">
    <text evidence="7">Uridylyltransferase (UTase) activity is inhibited by glutamine, while glutamine activates uridylyl-removing (UR) activity.</text>
</comment>
<dbReference type="Pfam" id="PF24931">
    <property type="entry name" value="ACT_ACR9_3rd"/>
    <property type="match status" value="1"/>
</dbReference>
<dbReference type="Gene3D" id="3.30.460.10">
    <property type="entry name" value="Beta Polymerase, domain 2"/>
    <property type="match status" value="1"/>
</dbReference>
<keyword evidence="2 7" id="KW-0548">Nucleotidyltransferase</keyword>
<dbReference type="PROSITE" id="PS51671">
    <property type="entry name" value="ACT"/>
    <property type="match status" value="2"/>
</dbReference>
<name>A0A318NDR0_9PROT</name>
<dbReference type="Gene3D" id="1.10.3090.10">
    <property type="entry name" value="cca-adding enzyme, domain 2"/>
    <property type="match status" value="1"/>
</dbReference>
<comment type="caution">
    <text evidence="10">The sequence shown here is derived from an EMBL/GenBank/DDBJ whole genome shotgun (WGS) entry which is preliminary data.</text>
</comment>
<dbReference type="SUPFAM" id="SSF81593">
    <property type="entry name" value="Nucleotidyltransferase substrate binding subunit/domain"/>
    <property type="match status" value="1"/>
</dbReference>
<dbReference type="Gene3D" id="3.30.70.260">
    <property type="match status" value="1"/>
</dbReference>
<gene>
    <name evidence="7" type="primary">glnD</name>
    <name evidence="10" type="ORF">DK869_01415</name>
</gene>
<feature type="domain" description="ACT" evidence="8">
    <location>
        <begin position="763"/>
        <end position="840"/>
    </location>
</feature>
<comment type="caution">
    <text evidence="7">Lacks conserved residue(s) required for the propagation of feature annotation.</text>
</comment>
<evidence type="ECO:0000256" key="7">
    <source>
        <dbReference type="HAMAP-Rule" id="MF_00277"/>
    </source>
</evidence>
<comment type="catalytic activity">
    <reaction evidence="7">
        <text>[protein-PII]-L-tyrosine + UTP = [protein-PII]-uridylyl-L-tyrosine + diphosphate</text>
        <dbReference type="Rhea" id="RHEA:13673"/>
        <dbReference type="Rhea" id="RHEA-COMP:12147"/>
        <dbReference type="Rhea" id="RHEA-COMP:12148"/>
        <dbReference type="ChEBI" id="CHEBI:33019"/>
        <dbReference type="ChEBI" id="CHEBI:46398"/>
        <dbReference type="ChEBI" id="CHEBI:46858"/>
        <dbReference type="ChEBI" id="CHEBI:90602"/>
        <dbReference type="EC" id="2.7.7.59"/>
    </reaction>
</comment>
<comment type="cofactor">
    <cofactor evidence="7">
        <name>Mg(2+)</name>
        <dbReference type="ChEBI" id="CHEBI:18420"/>
    </cofactor>
</comment>
<dbReference type="GO" id="GO:0008081">
    <property type="term" value="F:phosphoric diester hydrolase activity"/>
    <property type="evidence" value="ECO:0007669"/>
    <property type="project" value="UniProtKB-UniRule"/>
</dbReference>
<comment type="catalytic activity">
    <reaction evidence="7">
        <text>[protein-PII]-uridylyl-L-tyrosine + H2O = [protein-PII]-L-tyrosine + UMP + H(+)</text>
        <dbReference type="Rhea" id="RHEA:48600"/>
        <dbReference type="Rhea" id="RHEA-COMP:12147"/>
        <dbReference type="Rhea" id="RHEA-COMP:12148"/>
        <dbReference type="ChEBI" id="CHEBI:15377"/>
        <dbReference type="ChEBI" id="CHEBI:15378"/>
        <dbReference type="ChEBI" id="CHEBI:46858"/>
        <dbReference type="ChEBI" id="CHEBI:57865"/>
        <dbReference type="ChEBI" id="CHEBI:90602"/>
    </reaction>
</comment>
<dbReference type="HAMAP" id="MF_00277">
    <property type="entry name" value="PII_uridylyl_transf"/>
    <property type="match status" value="1"/>
</dbReference>
<accession>A0A318NDR0</accession>
<dbReference type="SUPFAM" id="SSF81301">
    <property type="entry name" value="Nucleotidyltransferase"/>
    <property type="match status" value="1"/>
</dbReference>
<evidence type="ECO:0000313" key="10">
    <source>
        <dbReference type="EMBL" id="PXZ01698.1"/>
    </source>
</evidence>
<sequence>MKQSLLNFSSNPEKATESLRNYVQKILNNNPDLSREELLQIFRRHLGRIQTQIQSEFEISKIPGLKAATELAEYIDGLITVIFDFIYKTLPATDIATHSIALVATGGYGRKALAPFSDIDLLFLTSEHPSSNLLNTIEQFLYFLWDLGLKVGHATRSISECLSTAQKDITILTTLLDSRFVSGDQKLFNQFSIEFKRTHENVGDVRYIQEKRKEKKNRYKKFGETPYLVEPNIKEGLGGLRDLQTIHWECRYILGLNQQDNIFINPYIGSLNVLNEQEVRRLRRAHNFLWTVRFQLHYIAGRAEDRLTFDMQPIIGGRMGYTRHGQQVGVERFMRHYFLTAREITRLTYVIEAALYLHAQRLKITDYQNNKFLEHTGFALLENQLFPTPKISFDNQPIYMMRMLKIAQTQKRAIHPLAIHQMIRAERQTNLLRGDKEASHIFLDLLCDIPKLLTSKARYKRLSQNKNERQIAVPFDPVSDEQYNFHWLQILNTTGVLGQFIPEWRHMVGQMQFDTYHVFTVDQHSIEAVKLLALLEAGYYPEDLHFAYKLIQGLQSRRALYLATLLHDSGKGKGSDHSELGSQMAVNICARLHMSADESDTVSWLILHHLLLSSTAFQRDIDDPKTILDLVDTIQSPERLRLLFLLTVSDIRAVNDKVWNAWKATLLVELYNRISEVLEGSLATAEQDTRVHQSKDSITNLLNSKEFNSWEIDNFIKLGYASYWLSFDQDTYLRHAEIITKANQSSSPLTVHTHPIHDRGVTEVTIYTQDHSGLFSKIAGALSIAGASIVDARIHTLTNGMILDTFWIQNASKDVFDEPHRLKRVEELIHSTLEQKTDIEQCIYNYSHHLLYGRRMRAIHVPPRVVIDNQASNSFTVIEINGRDRIGLLYDVTKTIKEQNLQISSAHITTYGIRAVDVFYVKDAFGLKIQDKTKLSLIRDAILQKLYQAEEKITGQQSEKSKVTQHQPQSENINL</sequence>
<dbReference type="Proteomes" id="UP000247565">
    <property type="component" value="Unassembled WGS sequence"/>
</dbReference>
<dbReference type="InterPro" id="IPR013546">
    <property type="entry name" value="PII_UdlTrfase/GS_AdlTrfase"/>
</dbReference>
<dbReference type="PROSITE" id="PS51831">
    <property type="entry name" value="HD"/>
    <property type="match status" value="1"/>
</dbReference>
<keyword evidence="4 7" id="KW-0378">Hydrolase</keyword>
<dbReference type="CDD" id="cd04900">
    <property type="entry name" value="ACT_UUR-like_1"/>
    <property type="match status" value="1"/>
</dbReference>
<keyword evidence="11" id="KW-1185">Reference proteome</keyword>
<comment type="function">
    <text evidence="7">Modifies, by uridylylation and deuridylylation, the PII regulatory proteins (GlnB and homologs), in response to the nitrogen status of the cell that GlnD senses through the glutamine level. Under low glutamine levels, catalyzes the conversion of the PII proteins and UTP to PII-UMP and PPi, while under higher glutamine levels, GlnD hydrolyzes PII-UMP to PII and UMP (deuridylylation). Thus, controls uridylylation state and activity of the PII proteins, and plays an important role in the regulation of nitrogen metabolism.</text>
</comment>
<dbReference type="InterPro" id="IPR045865">
    <property type="entry name" value="ACT-like_dom_sf"/>
</dbReference>
<dbReference type="EC" id="3.1.4.-" evidence="7"/>
<dbReference type="EC" id="2.7.7.59" evidence="7"/>
<evidence type="ECO:0000259" key="9">
    <source>
        <dbReference type="PROSITE" id="PS51831"/>
    </source>
</evidence>
<dbReference type="InterPro" id="IPR043519">
    <property type="entry name" value="NT_sf"/>
</dbReference>
<evidence type="ECO:0000256" key="5">
    <source>
        <dbReference type="ARBA" id="ARBA00022842"/>
    </source>
</evidence>
<organism evidence="10 11">
    <name type="scientific">Commensalibacter melissae</name>
    <dbReference type="NCBI Taxonomy" id="2070537"/>
    <lineage>
        <taxon>Bacteria</taxon>
        <taxon>Pseudomonadati</taxon>
        <taxon>Pseudomonadota</taxon>
        <taxon>Alphaproteobacteria</taxon>
        <taxon>Acetobacterales</taxon>
        <taxon>Acetobacteraceae</taxon>
    </lineage>
</organism>
<comment type="similarity">
    <text evidence="7">Belongs to the GlnD family.</text>
</comment>
<dbReference type="SUPFAM" id="SSF81891">
    <property type="entry name" value="Poly A polymerase C-terminal region-like"/>
    <property type="match status" value="1"/>
</dbReference>
<dbReference type="NCBIfam" id="NF003467">
    <property type="entry name" value="PRK05092.1"/>
    <property type="match status" value="1"/>
</dbReference>
<evidence type="ECO:0000259" key="8">
    <source>
        <dbReference type="PROSITE" id="PS51671"/>
    </source>
</evidence>
<dbReference type="GO" id="GO:0006808">
    <property type="term" value="P:regulation of nitrogen utilization"/>
    <property type="evidence" value="ECO:0007669"/>
    <property type="project" value="UniProtKB-UniRule"/>
</dbReference>
<reference evidence="10 11" key="1">
    <citation type="submission" date="2018-05" db="EMBL/GenBank/DDBJ databases">
        <title>Reference genomes for bee gut microbiota database.</title>
        <authorList>
            <person name="Ellegaard K.M."/>
        </authorList>
    </citation>
    <scope>NUCLEOTIDE SEQUENCE [LARGE SCALE GENOMIC DNA]</scope>
    <source>
        <strain evidence="10 11">ESL0284</strain>
    </source>
</reference>
<evidence type="ECO:0000256" key="3">
    <source>
        <dbReference type="ARBA" id="ARBA00022737"/>
    </source>
</evidence>
<dbReference type="SMART" id="SM00471">
    <property type="entry name" value="HDc"/>
    <property type="match status" value="1"/>
</dbReference>
<dbReference type="CDD" id="cd04899">
    <property type="entry name" value="ACT_ACR-UUR-like_2"/>
    <property type="match status" value="1"/>
</dbReference>
<keyword evidence="3" id="KW-0677">Repeat</keyword>
<dbReference type="PIRSF" id="PIRSF006288">
    <property type="entry name" value="PII_uridyltransf"/>
    <property type="match status" value="1"/>
</dbReference>
<dbReference type="CDD" id="cd05401">
    <property type="entry name" value="NT_GlnE_GlnD_like"/>
    <property type="match status" value="1"/>
</dbReference>
<keyword evidence="1 7" id="KW-0808">Transferase</keyword>
<dbReference type="RefSeq" id="WP_110438217.1">
    <property type="nucleotide sequence ID" value="NZ_CP046393.1"/>
</dbReference>
<evidence type="ECO:0000256" key="6">
    <source>
        <dbReference type="ARBA" id="ARBA00023268"/>
    </source>
</evidence>
<evidence type="ECO:0000256" key="1">
    <source>
        <dbReference type="ARBA" id="ARBA00022679"/>
    </source>
</evidence>
<dbReference type="AlphaFoldDB" id="A0A318NDR0"/>
<dbReference type="OrthoDB" id="9758038at2"/>
<dbReference type="InterPro" id="IPR006674">
    <property type="entry name" value="HD_domain"/>
</dbReference>
<evidence type="ECO:0000313" key="11">
    <source>
        <dbReference type="Proteomes" id="UP000247565"/>
    </source>
</evidence>
<feature type="domain" description="HD" evidence="9">
    <location>
        <begin position="521"/>
        <end position="637"/>
    </location>
</feature>
<proteinExistence type="inferred from homology"/>
<dbReference type="InterPro" id="IPR010043">
    <property type="entry name" value="UTase/UR"/>
</dbReference>
<feature type="domain" description="ACT" evidence="8">
    <location>
        <begin position="877"/>
        <end position="956"/>
    </location>
</feature>
<evidence type="ECO:0000256" key="4">
    <source>
        <dbReference type="ARBA" id="ARBA00022801"/>
    </source>
</evidence>
<feature type="region of interest" description="Uridylyltransferase" evidence="7">
    <location>
        <begin position="1"/>
        <end position="372"/>
    </location>
</feature>
<evidence type="ECO:0000256" key="2">
    <source>
        <dbReference type="ARBA" id="ARBA00022695"/>
    </source>
</evidence>